<name>A0A1I7Z4N3_9BILA</name>
<protein>
    <submittedName>
        <fullName evidence="4">Secreted protein</fullName>
    </submittedName>
</protein>
<feature type="chain" id="PRO_5009312990" evidence="2">
    <location>
        <begin position="19"/>
        <end position="114"/>
    </location>
</feature>
<proteinExistence type="predicted"/>
<evidence type="ECO:0000313" key="3">
    <source>
        <dbReference type="Proteomes" id="UP000095287"/>
    </source>
</evidence>
<evidence type="ECO:0000313" key="4">
    <source>
        <dbReference type="WBParaSite" id="L893_g22811.t1"/>
    </source>
</evidence>
<dbReference type="WBParaSite" id="L893_g22811.t1">
    <property type="protein sequence ID" value="L893_g22811.t1"/>
    <property type="gene ID" value="L893_g22811"/>
</dbReference>
<accession>A0A1I7Z4N3</accession>
<dbReference type="Proteomes" id="UP000095287">
    <property type="component" value="Unplaced"/>
</dbReference>
<keyword evidence="2" id="KW-0732">Signal</keyword>
<evidence type="ECO:0000256" key="1">
    <source>
        <dbReference type="SAM" id="MobiDB-lite"/>
    </source>
</evidence>
<dbReference type="AlphaFoldDB" id="A0A1I7Z4N3"/>
<reference evidence="4" key="1">
    <citation type="submission" date="2016-11" db="UniProtKB">
        <authorList>
            <consortium name="WormBaseParasite"/>
        </authorList>
    </citation>
    <scope>IDENTIFICATION</scope>
</reference>
<keyword evidence="3" id="KW-1185">Reference proteome</keyword>
<feature type="signal peptide" evidence="2">
    <location>
        <begin position="1"/>
        <end position="18"/>
    </location>
</feature>
<organism evidence="3 4">
    <name type="scientific">Steinernema glaseri</name>
    <dbReference type="NCBI Taxonomy" id="37863"/>
    <lineage>
        <taxon>Eukaryota</taxon>
        <taxon>Metazoa</taxon>
        <taxon>Ecdysozoa</taxon>
        <taxon>Nematoda</taxon>
        <taxon>Chromadorea</taxon>
        <taxon>Rhabditida</taxon>
        <taxon>Tylenchina</taxon>
        <taxon>Panagrolaimomorpha</taxon>
        <taxon>Strongyloidoidea</taxon>
        <taxon>Steinernematidae</taxon>
        <taxon>Steinernema</taxon>
    </lineage>
</organism>
<evidence type="ECO:0000256" key="2">
    <source>
        <dbReference type="SAM" id="SignalP"/>
    </source>
</evidence>
<sequence length="114" mass="12196">MRTDSWIVFAVICGSSIAVSVHPPPPPDLDHSDIVFAASYQSFLCPRSSSLRRSLNESEDQEVRPGPVSVAPQGHPGESALCVDGRSADRLQVVHAPSRGKITSLISAPHLRVS</sequence>
<feature type="region of interest" description="Disordered" evidence="1">
    <location>
        <begin position="54"/>
        <end position="82"/>
    </location>
</feature>